<evidence type="ECO:0000256" key="3">
    <source>
        <dbReference type="ARBA" id="ARBA00022679"/>
    </source>
</evidence>
<feature type="domain" description="EF-hand" evidence="11">
    <location>
        <begin position="625"/>
        <end position="660"/>
    </location>
</feature>
<dbReference type="FunFam" id="1.10.510.10:FF:000571">
    <property type="entry name" value="Maternal embryonic leucine zipper kinase"/>
    <property type="match status" value="1"/>
</dbReference>
<evidence type="ECO:0000259" key="11">
    <source>
        <dbReference type="PROSITE" id="PS50222"/>
    </source>
</evidence>
<dbReference type="GO" id="GO:0004674">
    <property type="term" value="F:protein serine/threonine kinase activity"/>
    <property type="evidence" value="ECO:0007669"/>
    <property type="project" value="UniProtKB-KW"/>
</dbReference>
<keyword evidence="7 9" id="KW-0067">ATP-binding</keyword>
<reference evidence="12" key="1">
    <citation type="submission" date="2021-01" db="EMBL/GenBank/DDBJ databases">
        <authorList>
            <person name="Corre E."/>
            <person name="Pelletier E."/>
            <person name="Niang G."/>
            <person name="Scheremetjew M."/>
            <person name="Finn R."/>
            <person name="Kale V."/>
            <person name="Holt S."/>
            <person name="Cochrane G."/>
            <person name="Meng A."/>
            <person name="Brown T."/>
            <person name="Cohen L."/>
        </authorList>
    </citation>
    <scope>NUCLEOTIDE SEQUENCE</scope>
    <source>
        <strain evidence="12">NY070348D</strain>
    </source>
</reference>
<dbReference type="PROSITE" id="PS00108">
    <property type="entry name" value="PROTEIN_KINASE_ST"/>
    <property type="match status" value="1"/>
</dbReference>
<evidence type="ECO:0000256" key="9">
    <source>
        <dbReference type="PROSITE-ProRule" id="PRU10141"/>
    </source>
</evidence>
<dbReference type="Gene3D" id="3.30.200.20">
    <property type="entry name" value="Phosphorylase Kinase, domain 1"/>
    <property type="match status" value="1"/>
</dbReference>
<dbReference type="PROSITE" id="PS50011">
    <property type="entry name" value="PROTEIN_KINASE_DOM"/>
    <property type="match status" value="1"/>
</dbReference>
<dbReference type="InterPro" id="IPR011992">
    <property type="entry name" value="EF-hand-dom_pair"/>
</dbReference>
<evidence type="ECO:0000256" key="6">
    <source>
        <dbReference type="ARBA" id="ARBA00022837"/>
    </source>
</evidence>
<keyword evidence="5" id="KW-0418">Kinase</keyword>
<feature type="binding site" evidence="9">
    <location>
        <position position="213"/>
    </location>
    <ligand>
        <name>ATP</name>
        <dbReference type="ChEBI" id="CHEBI:30616"/>
    </ligand>
</feature>
<dbReference type="CDD" id="cd05117">
    <property type="entry name" value="STKc_CAMK"/>
    <property type="match status" value="1"/>
</dbReference>
<dbReference type="Gene3D" id="1.10.238.10">
    <property type="entry name" value="EF-hand"/>
    <property type="match status" value="1"/>
</dbReference>
<dbReference type="PRINTS" id="PR00450">
    <property type="entry name" value="RECOVERIN"/>
</dbReference>
<evidence type="ECO:0008006" key="13">
    <source>
        <dbReference type="Google" id="ProtNLM"/>
    </source>
</evidence>
<dbReference type="PROSITE" id="PS00018">
    <property type="entry name" value="EF_HAND_1"/>
    <property type="match status" value="2"/>
</dbReference>
<feature type="domain" description="EF-hand" evidence="11">
    <location>
        <begin position="548"/>
        <end position="582"/>
    </location>
</feature>
<dbReference type="AlphaFoldDB" id="A0A7S2W6A0"/>
<gene>
    <name evidence="12" type="ORF">QSP1433_LOCUS3271</name>
</gene>
<comment type="similarity">
    <text evidence="8">Belongs to the protein kinase superfamily. Ser/Thr protein kinase family. CDPK subfamily.</text>
</comment>
<dbReference type="Pfam" id="PF00069">
    <property type="entry name" value="Pkinase"/>
    <property type="match status" value="1"/>
</dbReference>
<evidence type="ECO:0000256" key="8">
    <source>
        <dbReference type="ARBA" id="ARBA00024334"/>
    </source>
</evidence>
<dbReference type="InterPro" id="IPR002048">
    <property type="entry name" value="EF_hand_dom"/>
</dbReference>
<evidence type="ECO:0000313" key="12">
    <source>
        <dbReference type="EMBL" id="CAD9670703.1"/>
    </source>
</evidence>
<dbReference type="InterPro" id="IPR000719">
    <property type="entry name" value="Prot_kinase_dom"/>
</dbReference>
<dbReference type="SUPFAM" id="SSF56112">
    <property type="entry name" value="Protein kinase-like (PK-like)"/>
    <property type="match status" value="1"/>
</dbReference>
<sequence>MDDAAVEELWRLIDSGEVLFAGTVLKRSEILGRWNPRYIRVIRATHDSILCPYWTDVDECDRAEHEPRGIMDASKALVTQEHDLLQVEIRHIKDVLRNSDCFGSRADLVVVLRCHTAGDFGALSGALVGAVAAQAANSFGFITNYDKERRCIRRGSTASIPDETSTGRSAKKVSRLQQDYKLLGELGRGAFSVVYRAKKRISAGNDDPEIAVKVVLLSKLSSRERKTQFRYLNSEVAVMKKVTERLPRNKHVVHLLESFAETRPNYRVCMVLELCNGGELFDRIVQRSHYSEKDAKDVVRKLAGALKELHAIGVVHRDIKPENLIYDSPAEDAAIKITDFGLALDTEYPEKDVYKSHVVGTSGYFAPEVLFLRYSPACDIWSLGVVLYILLVGYPPFVGRTRLQVQKEIRLGRYQFHMPEWKDISQSAQDLISKMLEYRPKERIKPDGVLSHEWLTQAGEEDTIPLSIQKHKQFNNKRKLKAAAYAVMWGTRLNTKRKNKLQGIAQKMKPEGFKPEDLELIKKAFDDHATDHLTDTEQLSKVLSDLGYRQLPLERMFKLFDDNNDGKIDRGELLSGLAALQGPDEACIKFCFSVYDDDGSGEIDKDELINILSMCITNTDLDADKISNELCEAFDDIDADSNGTISFEEFKSACEKKPYLVECLLSKKLSSPVHRERKQLKLRGIEAGLV</sequence>
<dbReference type="SMART" id="SM00054">
    <property type="entry name" value="EFh"/>
    <property type="match status" value="3"/>
</dbReference>
<dbReference type="InterPro" id="IPR008271">
    <property type="entry name" value="Ser/Thr_kinase_AS"/>
</dbReference>
<dbReference type="InterPro" id="IPR017441">
    <property type="entry name" value="Protein_kinase_ATP_BS"/>
</dbReference>
<protein>
    <recommendedName>
        <fullName evidence="13">Calmodulin</fullName>
    </recommendedName>
</protein>
<name>A0A7S2W6A0_9STRA</name>
<organism evidence="12">
    <name type="scientific">Mucochytrium quahogii</name>
    <dbReference type="NCBI Taxonomy" id="96639"/>
    <lineage>
        <taxon>Eukaryota</taxon>
        <taxon>Sar</taxon>
        <taxon>Stramenopiles</taxon>
        <taxon>Bigyra</taxon>
        <taxon>Labyrinthulomycetes</taxon>
        <taxon>Thraustochytrida</taxon>
        <taxon>Thraustochytriidae</taxon>
        <taxon>Mucochytrium</taxon>
    </lineage>
</organism>
<evidence type="ECO:0000259" key="10">
    <source>
        <dbReference type="PROSITE" id="PS50011"/>
    </source>
</evidence>
<dbReference type="SUPFAM" id="SSF47473">
    <property type="entry name" value="EF-hand"/>
    <property type="match status" value="1"/>
</dbReference>
<keyword evidence="3" id="KW-0808">Transferase</keyword>
<evidence type="ECO:0000256" key="2">
    <source>
        <dbReference type="ARBA" id="ARBA00022527"/>
    </source>
</evidence>
<feature type="domain" description="Protein kinase" evidence="10">
    <location>
        <begin position="180"/>
        <end position="455"/>
    </location>
</feature>
<accession>A0A7S2W6A0</accession>
<dbReference type="GO" id="GO:0005524">
    <property type="term" value="F:ATP binding"/>
    <property type="evidence" value="ECO:0007669"/>
    <property type="project" value="UniProtKB-UniRule"/>
</dbReference>
<dbReference type="PANTHER" id="PTHR24349">
    <property type="entry name" value="SERINE/THREONINE-PROTEIN KINASE"/>
    <property type="match status" value="1"/>
</dbReference>
<evidence type="ECO:0000256" key="4">
    <source>
        <dbReference type="ARBA" id="ARBA00022741"/>
    </source>
</evidence>
<keyword evidence="4 9" id="KW-0547">Nucleotide-binding</keyword>
<evidence type="ECO:0000256" key="1">
    <source>
        <dbReference type="ARBA" id="ARBA00001946"/>
    </source>
</evidence>
<dbReference type="Gene3D" id="1.10.510.10">
    <property type="entry name" value="Transferase(Phosphotransferase) domain 1"/>
    <property type="match status" value="1"/>
</dbReference>
<evidence type="ECO:0000256" key="5">
    <source>
        <dbReference type="ARBA" id="ARBA00022777"/>
    </source>
</evidence>
<dbReference type="PROSITE" id="PS00107">
    <property type="entry name" value="PROTEIN_KINASE_ATP"/>
    <property type="match status" value="1"/>
</dbReference>
<dbReference type="EMBL" id="HBHK01005525">
    <property type="protein sequence ID" value="CAD9670703.1"/>
    <property type="molecule type" value="Transcribed_RNA"/>
</dbReference>
<dbReference type="Pfam" id="PF13499">
    <property type="entry name" value="EF-hand_7"/>
    <property type="match status" value="1"/>
</dbReference>
<dbReference type="Pfam" id="PF00036">
    <property type="entry name" value="EF-hand_1"/>
    <property type="match status" value="1"/>
</dbReference>
<dbReference type="CDD" id="cd00051">
    <property type="entry name" value="EFh"/>
    <property type="match status" value="2"/>
</dbReference>
<dbReference type="GO" id="GO:0005509">
    <property type="term" value="F:calcium ion binding"/>
    <property type="evidence" value="ECO:0007669"/>
    <property type="project" value="InterPro"/>
</dbReference>
<dbReference type="InterPro" id="IPR050205">
    <property type="entry name" value="CDPK_Ser/Thr_kinases"/>
</dbReference>
<proteinExistence type="inferred from homology"/>
<feature type="domain" description="EF-hand" evidence="11">
    <location>
        <begin position="583"/>
        <end position="618"/>
    </location>
</feature>
<keyword evidence="6" id="KW-0106">Calcium</keyword>
<dbReference type="InterPro" id="IPR011009">
    <property type="entry name" value="Kinase-like_dom_sf"/>
</dbReference>
<comment type="cofactor">
    <cofactor evidence="1">
        <name>Mg(2+)</name>
        <dbReference type="ChEBI" id="CHEBI:18420"/>
    </cofactor>
</comment>
<keyword evidence="2" id="KW-0723">Serine/threonine-protein kinase</keyword>
<dbReference type="PROSITE" id="PS50222">
    <property type="entry name" value="EF_HAND_2"/>
    <property type="match status" value="3"/>
</dbReference>
<evidence type="ECO:0000256" key="7">
    <source>
        <dbReference type="ARBA" id="ARBA00022840"/>
    </source>
</evidence>
<dbReference type="SMART" id="SM00220">
    <property type="entry name" value="S_TKc"/>
    <property type="match status" value="1"/>
</dbReference>
<dbReference type="InterPro" id="IPR018247">
    <property type="entry name" value="EF_Hand_1_Ca_BS"/>
</dbReference>